<name>A0A1A8NTC2_9TELE</name>
<accession>A0A1A8NTC2</accession>
<reference evidence="1" key="2">
    <citation type="submission" date="2016-06" db="EMBL/GenBank/DDBJ databases">
        <title>The genome of a short-lived fish provides insights into sex chromosome evolution and the genetic control of aging.</title>
        <authorList>
            <person name="Reichwald K."/>
            <person name="Felder M."/>
            <person name="Petzold A."/>
            <person name="Koch P."/>
            <person name="Groth M."/>
            <person name="Platzer M."/>
        </authorList>
    </citation>
    <scope>NUCLEOTIDE SEQUENCE</scope>
    <source>
        <tissue evidence="1">Brain</tissue>
    </source>
</reference>
<protein>
    <submittedName>
        <fullName evidence="1">Uncharacterized protein</fullName>
    </submittedName>
</protein>
<evidence type="ECO:0000313" key="1">
    <source>
        <dbReference type="EMBL" id="SBR71967.1"/>
    </source>
</evidence>
<feature type="non-terminal residue" evidence="1">
    <location>
        <position position="55"/>
    </location>
</feature>
<proteinExistence type="predicted"/>
<feature type="non-terminal residue" evidence="1">
    <location>
        <position position="1"/>
    </location>
</feature>
<gene>
    <name evidence="1" type="primary">Nfu_g_1_008697</name>
</gene>
<reference evidence="1" key="1">
    <citation type="submission" date="2016-05" db="EMBL/GenBank/DDBJ databases">
        <authorList>
            <person name="Lavstsen T."/>
            <person name="Jespersen J.S."/>
        </authorList>
    </citation>
    <scope>NUCLEOTIDE SEQUENCE</scope>
    <source>
        <tissue evidence="1">Brain</tissue>
    </source>
</reference>
<organism evidence="1">
    <name type="scientific">Nothobranchius pienaari</name>
    <dbReference type="NCBI Taxonomy" id="704102"/>
    <lineage>
        <taxon>Eukaryota</taxon>
        <taxon>Metazoa</taxon>
        <taxon>Chordata</taxon>
        <taxon>Craniata</taxon>
        <taxon>Vertebrata</taxon>
        <taxon>Euteleostomi</taxon>
        <taxon>Actinopterygii</taxon>
        <taxon>Neopterygii</taxon>
        <taxon>Teleostei</taxon>
        <taxon>Neoteleostei</taxon>
        <taxon>Acanthomorphata</taxon>
        <taxon>Ovalentaria</taxon>
        <taxon>Atherinomorphae</taxon>
        <taxon>Cyprinodontiformes</taxon>
        <taxon>Nothobranchiidae</taxon>
        <taxon>Nothobranchius</taxon>
    </lineage>
</organism>
<sequence>APPTGSRTSAFLRGPSDLCDHYTARTRPNSCHPAPPNPDRADTNLCQLRKLKAFL</sequence>
<dbReference type="AlphaFoldDB" id="A0A1A8NTC2"/>
<dbReference type="EMBL" id="HAEG01004566">
    <property type="protein sequence ID" value="SBR71967.1"/>
    <property type="molecule type" value="Transcribed_RNA"/>
</dbReference>